<protein>
    <submittedName>
        <fullName evidence="1">Uncharacterized protein</fullName>
    </submittedName>
</protein>
<name>A0A7C8ZVB0_OPUST</name>
<reference evidence="1" key="2">
    <citation type="submission" date="2020-07" db="EMBL/GenBank/DDBJ databases">
        <authorList>
            <person name="Vera ALvarez R."/>
            <person name="Arias-Moreno D.M."/>
            <person name="Jimenez-Jacinto V."/>
            <person name="Jimenez-Bremont J.F."/>
            <person name="Swaminathan K."/>
            <person name="Moose S.P."/>
            <person name="Guerrero-Gonzalez M.L."/>
            <person name="Marino-Ramirez L."/>
            <person name="Landsman D."/>
            <person name="Rodriguez-Kessler M."/>
            <person name="Delgado-Sanchez P."/>
        </authorList>
    </citation>
    <scope>NUCLEOTIDE SEQUENCE</scope>
    <source>
        <tissue evidence="1">Cladode</tissue>
    </source>
</reference>
<dbReference type="EMBL" id="GISG01175025">
    <property type="protein sequence ID" value="MBA4652558.1"/>
    <property type="molecule type" value="Transcribed_RNA"/>
</dbReference>
<proteinExistence type="predicted"/>
<reference evidence="1" key="1">
    <citation type="journal article" date="2013" name="J. Plant Res.">
        <title>Effect of fungi and light on seed germination of three Opuntia species from semiarid lands of central Mexico.</title>
        <authorList>
            <person name="Delgado-Sanchez P."/>
            <person name="Jimenez-Bremont J.F."/>
            <person name="Guerrero-Gonzalez Mde L."/>
            <person name="Flores J."/>
        </authorList>
    </citation>
    <scope>NUCLEOTIDE SEQUENCE</scope>
    <source>
        <tissue evidence="1">Cladode</tissue>
    </source>
</reference>
<dbReference type="EMBL" id="GISG01175026">
    <property type="protein sequence ID" value="MBA4652559.1"/>
    <property type="molecule type" value="Transcribed_RNA"/>
</dbReference>
<sequence>MLKLPSILPVTIAPTSATGVTHLVKIINIMGNAAYSIRMRIIKIHWYTIHSSKSTRILSYTCALFSKYSTWCKSHFPSASYMIGHALIIPTSISIDVLNMQTSE</sequence>
<organism evidence="1">
    <name type="scientific">Opuntia streptacantha</name>
    <name type="common">Prickly pear cactus</name>
    <name type="synonym">Opuntia cardona</name>
    <dbReference type="NCBI Taxonomy" id="393608"/>
    <lineage>
        <taxon>Eukaryota</taxon>
        <taxon>Viridiplantae</taxon>
        <taxon>Streptophyta</taxon>
        <taxon>Embryophyta</taxon>
        <taxon>Tracheophyta</taxon>
        <taxon>Spermatophyta</taxon>
        <taxon>Magnoliopsida</taxon>
        <taxon>eudicotyledons</taxon>
        <taxon>Gunneridae</taxon>
        <taxon>Pentapetalae</taxon>
        <taxon>Caryophyllales</taxon>
        <taxon>Cactineae</taxon>
        <taxon>Cactaceae</taxon>
        <taxon>Opuntioideae</taxon>
        <taxon>Opuntia</taxon>
    </lineage>
</organism>
<accession>A0A7C8ZVB0</accession>
<evidence type="ECO:0000313" key="1">
    <source>
        <dbReference type="EMBL" id="MBA4652559.1"/>
    </source>
</evidence>
<dbReference type="AlphaFoldDB" id="A0A7C8ZVB0"/>